<feature type="compositionally biased region" description="Low complexity" evidence="1">
    <location>
        <begin position="7"/>
        <end position="18"/>
    </location>
</feature>
<proteinExistence type="predicted"/>
<keyword evidence="3" id="KW-1185">Reference proteome</keyword>
<accession>A0A7J8WR19</accession>
<dbReference type="EMBL" id="JABFAA010000002">
    <property type="protein sequence ID" value="MBA0677521.1"/>
    <property type="molecule type" value="Genomic_DNA"/>
</dbReference>
<reference evidence="2 3" key="1">
    <citation type="journal article" date="2019" name="Genome Biol. Evol.">
        <title>Insights into the evolution of the New World diploid cottons (Gossypium, subgenus Houzingenia) based on genome sequencing.</title>
        <authorList>
            <person name="Grover C.E."/>
            <person name="Arick M.A. 2nd"/>
            <person name="Thrash A."/>
            <person name="Conover J.L."/>
            <person name="Sanders W.S."/>
            <person name="Peterson D.G."/>
            <person name="Frelichowski J.E."/>
            <person name="Scheffler J.A."/>
            <person name="Scheffler B.E."/>
            <person name="Wendel J.F."/>
        </authorList>
    </citation>
    <scope>NUCLEOTIDE SEQUENCE [LARGE SCALE GENOMIC DNA]</scope>
    <source>
        <strain evidence="2">185</strain>
        <tissue evidence="2">Leaf</tissue>
    </source>
</reference>
<dbReference type="Proteomes" id="UP000593577">
    <property type="component" value="Unassembled WGS sequence"/>
</dbReference>
<name>A0A7J8WR19_GOSAI</name>
<comment type="caution">
    <text evidence="2">The sequence shown here is derived from an EMBL/GenBank/DDBJ whole genome shotgun (WGS) entry which is preliminary data.</text>
</comment>
<feature type="region of interest" description="Disordered" evidence="1">
    <location>
        <begin position="1"/>
        <end position="53"/>
    </location>
</feature>
<protein>
    <submittedName>
        <fullName evidence="2">Uncharacterized protein</fullName>
    </submittedName>
</protein>
<organism evidence="2 3">
    <name type="scientific">Gossypium aridum</name>
    <name type="common">American cotton</name>
    <name type="synonym">Erioxylum aridum</name>
    <dbReference type="NCBI Taxonomy" id="34290"/>
    <lineage>
        <taxon>Eukaryota</taxon>
        <taxon>Viridiplantae</taxon>
        <taxon>Streptophyta</taxon>
        <taxon>Embryophyta</taxon>
        <taxon>Tracheophyta</taxon>
        <taxon>Spermatophyta</taxon>
        <taxon>Magnoliopsida</taxon>
        <taxon>eudicotyledons</taxon>
        <taxon>Gunneridae</taxon>
        <taxon>Pentapetalae</taxon>
        <taxon>rosids</taxon>
        <taxon>malvids</taxon>
        <taxon>Malvales</taxon>
        <taxon>Malvaceae</taxon>
        <taxon>Malvoideae</taxon>
        <taxon>Gossypium</taxon>
    </lineage>
</organism>
<dbReference type="AlphaFoldDB" id="A0A7J8WR19"/>
<feature type="non-terminal residue" evidence="2">
    <location>
        <position position="107"/>
    </location>
</feature>
<sequence>MDVPNWSQASTSAASSSSYREDSGAAAASSSQVREEEEDRDQDYPPQHHFQFHSPELDNHHIGGFLSYRDNSPAFNDNSSSVIRDDTWSCIIVVFTFWFFGSYESSS</sequence>
<evidence type="ECO:0000313" key="2">
    <source>
        <dbReference type="EMBL" id="MBA0677521.1"/>
    </source>
</evidence>
<gene>
    <name evidence="2" type="ORF">Goari_018925</name>
</gene>
<evidence type="ECO:0000313" key="3">
    <source>
        <dbReference type="Proteomes" id="UP000593577"/>
    </source>
</evidence>
<evidence type="ECO:0000256" key="1">
    <source>
        <dbReference type="SAM" id="MobiDB-lite"/>
    </source>
</evidence>